<dbReference type="PROSITE" id="PS00018">
    <property type="entry name" value="EF_HAND_1"/>
    <property type="match status" value="1"/>
</dbReference>
<dbReference type="CDD" id="cd00051">
    <property type="entry name" value="EFh"/>
    <property type="match status" value="1"/>
</dbReference>
<proteinExistence type="predicted"/>
<evidence type="ECO:0000313" key="4">
    <source>
        <dbReference type="RefSeq" id="XP_013381971.1"/>
    </source>
</evidence>
<dbReference type="InterPro" id="IPR018247">
    <property type="entry name" value="EF_Hand_1_Ca_BS"/>
</dbReference>
<accession>A0A1S3H916</accession>
<dbReference type="KEGG" id="lak:106152786"/>
<feature type="domain" description="EF-hand" evidence="2">
    <location>
        <begin position="96"/>
        <end position="131"/>
    </location>
</feature>
<dbReference type="AlphaFoldDB" id="A0A1S3H916"/>
<dbReference type="RefSeq" id="XP_013381971.1">
    <property type="nucleotide sequence ID" value="XM_013526517.1"/>
</dbReference>
<evidence type="ECO:0000256" key="1">
    <source>
        <dbReference type="ARBA" id="ARBA00022837"/>
    </source>
</evidence>
<name>A0A1S3H916_LINAN</name>
<dbReference type="OrthoDB" id="10038259at2759"/>
<dbReference type="Pfam" id="PF13499">
    <property type="entry name" value="EF-hand_7"/>
    <property type="match status" value="1"/>
</dbReference>
<dbReference type="InterPro" id="IPR011992">
    <property type="entry name" value="EF-hand-dom_pair"/>
</dbReference>
<dbReference type="GO" id="GO:0005509">
    <property type="term" value="F:calcium ion binding"/>
    <property type="evidence" value="ECO:0007669"/>
    <property type="project" value="InterPro"/>
</dbReference>
<keyword evidence="3" id="KW-1185">Reference proteome</keyword>
<reference evidence="4" key="1">
    <citation type="submission" date="2025-08" db="UniProtKB">
        <authorList>
            <consortium name="RefSeq"/>
        </authorList>
    </citation>
    <scope>IDENTIFICATION</scope>
    <source>
        <tissue evidence="4">Gonads</tissue>
    </source>
</reference>
<evidence type="ECO:0000259" key="2">
    <source>
        <dbReference type="PROSITE" id="PS50222"/>
    </source>
</evidence>
<protein>
    <submittedName>
        <fullName evidence="4">Sarcoplasmic calcium-binding protein-like</fullName>
    </submittedName>
</protein>
<sequence length="147" mass="16954">MAARRAAQYLGLNDEETEPVLEVRREVWKAWATNSKTGMISEEEHREKIMSQCNQNKFRLELYPQIVLTGFDNMDSDGDGRISKREFAAFYYGMNVPAEYSKDVFDVLDENKDGFISLEEYAQAHADFFFSEDPNSKYNDLCGPLVP</sequence>
<dbReference type="SUPFAM" id="SSF47473">
    <property type="entry name" value="EF-hand"/>
    <property type="match status" value="1"/>
</dbReference>
<dbReference type="PROSITE" id="PS50222">
    <property type="entry name" value="EF_HAND_2"/>
    <property type="match status" value="1"/>
</dbReference>
<dbReference type="Gene3D" id="1.10.238.10">
    <property type="entry name" value="EF-hand"/>
    <property type="match status" value="1"/>
</dbReference>
<dbReference type="GeneID" id="106152786"/>
<dbReference type="SMART" id="SM00054">
    <property type="entry name" value="EFh"/>
    <property type="match status" value="2"/>
</dbReference>
<evidence type="ECO:0000313" key="3">
    <source>
        <dbReference type="Proteomes" id="UP000085678"/>
    </source>
</evidence>
<keyword evidence="1" id="KW-0106">Calcium</keyword>
<dbReference type="Proteomes" id="UP000085678">
    <property type="component" value="Unplaced"/>
</dbReference>
<dbReference type="InterPro" id="IPR002048">
    <property type="entry name" value="EF_hand_dom"/>
</dbReference>
<gene>
    <name evidence="4" type="primary">LOC106152786</name>
</gene>
<organism evidence="3 4">
    <name type="scientific">Lingula anatina</name>
    <name type="common">Brachiopod</name>
    <name type="synonym">Lingula unguis</name>
    <dbReference type="NCBI Taxonomy" id="7574"/>
    <lineage>
        <taxon>Eukaryota</taxon>
        <taxon>Metazoa</taxon>
        <taxon>Spiralia</taxon>
        <taxon>Lophotrochozoa</taxon>
        <taxon>Brachiopoda</taxon>
        <taxon>Linguliformea</taxon>
        <taxon>Lingulata</taxon>
        <taxon>Lingulida</taxon>
        <taxon>Linguloidea</taxon>
        <taxon>Lingulidae</taxon>
        <taxon>Lingula</taxon>
    </lineage>
</organism>
<dbReference type="InParanoid" id="A0A1S3H916"/>
<dbReference type="STRING" id="7574.A0A1S3H916"/>